<protein>
    <submittedName>
        <fullName evidence="1">Uncharacterized protein</fullName>
    </submittedName>
</protein>
<gene>
    <name evidence="1" type="ORF">BWP39_10555</name>
</gene>
<name>A0A2A4EX28_9BURK</name>
<organism evidence="1 2">
    <name type="scientific">Paraburkholderia acidicola</name>
    <dbReference type="NCBI Taxonomy" id="1912599"/>
    <lineage>
        <taxon>Bacteria</taxon>
        <taxon>Pseudomonadati</taxon>
        <taxon>Pseudomonadota</taxon>
        <taxon>Betaproteobacteria</taxon>
        <taxon>Burkholderiales</taxon>
        <taxon>Burkholderiaceae</taxon>
        <taxon>Paraburkholderia</taxon>
    </lineage>
</organism>
<comment type="caution">
    <text evidence="1">The sequence shown here is derived from an EMBL/GenBank/DDBJ whole genome shotgun (WGS) entry which is preliminary data.</text>
</comment>
<dbReference type="AlphaFoldDB" id="A0A2A4EX28"/>
<dbReference type="EMBL" id="MTZV01000004">
    <property type="protein sequence ID" value="PCE24958.1"/>
    <property type="molecule type" value="Genomic_DNA"/>
</dbReference>
<accession>A0A2A4EX28</accession>
<reference evidence="1 2" key="1">
    <citation type="submission" date="2017-01" db="EMBL/GenBank/DDBJ databases">
        <title>Whole-Genome Shotgun Sequencing of Two beta-Proteobacterial Species in Search of the Bulgecin Biosynthetic Cluster.</title>
        <authorList>
            <person name="Horsman M.E."/>
            <person name="Marous D.R."/>
            <person name="Li R."/>
            <person name="Oliver R.A."/>
            <person name="Byun B."/>
            <person name="Emrich S.J."/>
            <person name="Boggess B."/>
            <person name="Townsend C.A."/>
            <person name="Mobashery S."/>
        </authorList>
    </citation>
    <scope>NUCLEOTIDE SEQUENCE [LARGE SCALE GENOMIC DNA]</scope>
    <source>
        <strain evidence="1 2">ATCC 31363</strain>
    </source>
</reference>
<dbReference type="Proteomes" id="UP000218022">
    <property type="component" value="Unassembled WGS sequence"/>
</dbReference>
<sequence length="85" mass="9024">MAASWRALHAGCFGRFAGSALLVHGIASNSVEPRGIRRAEAADPAQSPSAIADRERGEVQVVQVNMAFIIATLIRGPLENGWRAV</sequence>
<evidence type="ECO:0000313" key="1">
    <source>
        <dbReference type="EMBL" id="PCE24958.1"/>
    </source>
</evidence>
<proteinExistence type="predicted"/>
<evidence type="ECO:0000313" key="2">
    <source>
        <dbReference type="Proteomes" id="UP000218022"/>
    </source>
</evidence>